<organism evidence="1 2">
    <name type="scientific">Auriscalpium vulgare</name>
    <dbReference type="NCBI Taxonomy" id="40419"/>
    <lineage>
        <taxon>Eukaryota</taxon>
        <taxon>Fungi</taxon>
        <taxon>Dikarya</taxon>
        <taxon>Basidiomycota</taxon>
        <taxon>Agaricomycotina</taxon>
        <taxon>Agaricomycetes</taxon>
        <taxon>Russulales</taxon>
        <taxon>Auriscalpiaceae</taxon>
        <taxon>Auriscalpium</taxon>
    </lineage>
</organism>
<proteinExistence type="predicted"/>
<dbReference type="Proteomes" id="UP000814033">
    <property type="component" value="Unassembled WGS sequence"/>
</dbReference>
<reference evidence="1" key="1">
    <citation type="submission" date="2021-02" db="EMBL/GenBank/DDBJ databases">
        <authorList>
            <consortium name="DOE Joint Genome Institute"/>
            <person name="Ahrendt S."/>
            <person name="Looney B.P."/>
            <person name="Miyauchi S."/>
            <person name="Morin E."/>
            <person name="Drula E."/>
            <person name="Courty P.E."/>
            <person name="Chicoki N."/>
            <person name="Fauchery L."/>
            <person name="Kohler A."/>
            <person name="Kuo A."/>
            <person name="Labutti K."/>
            <person name="Pangilinan J."/>
            <person name="Lipzen A."/>
            <person name="Riley R."/>
            <person name="Andreopoulos W."/>
            <person name="He G."/>
            <person name="Johnson J."/>
            <person name="Barry K.W."/>
            <person name="Grigoriev I.V."/>
            <person name="Nagy L."/>
            <person name="Hibbett D."/>
            <person name="Henrissat B."/>
            <person name="Matheny P.B."/>
            <person name="Labbe J."/>
            <person name="Martin F."/>
        </authorList>
    </citation>
    <scope>NUCLEOTIDE SEQUENCE</scope>
    <source>
        <strain evidence="1">FP105234-sp</strain>
    </source>
</reference>
<gene>
    <name evidence="1" type="ORF">FA95DRAFT_1593509</name>
</gene>
<keyword evidence="2" id="KW-1185">Reference proteome</keyword>
<name>A0ACB8S4N2_9AGAM</name>
<evidence type="ECO:0000313" key="2">
    <source>
        <dbReference type="Proteomes" id="UP000814033"/>
    </source>
</evidence>
<evidence type="ECO:0000313" key="1">
    <source>
        <dbReference type="EMBL" id="KAI0051063.1"/>
    </source>
</evidence>
<sequence>MSAPRRHPDDFPRGQSEELNRELMLAYGSITFEKGADALIALISAQLQRDNYGPAAAVRVNLGSAAEERAQNVDHTLFEFEALSLQETEEDLSLSAETAAKIFKNPGNEVYEYNRESELMEQTVAANQLRYDQGPLTVDPRAVFLPSTPEAVKSPTPEPEVSSSQLDVEADDRASQEDSDDELVAKIKGEQEEIEHLQEELEREKGRLATALRYAREHEDQRKFYLNSIAKKNLEKQALAVNVAALQKNVEDLQKNVEDLKEIVTARAQEKEELYGDNVRLQELVHELQEKTETTFTAGLPSPVTPGARASQKATRAPVSRRKRQRVGSSDETEEGTLPQPSQRDEGRLAQPNTRDG</sequence>
<protein>
    <submittedName>
        <fullName evidence="1">Uncharacterized protein</fullName>
    </submittedName>
</protein>
<comment type="caution">
    <text evidence="1">The sequence shown here is derived from an EMBL/GenBank/DDBJ whole genome shotgun (WGS) entry which is preliminary data.</text>
</comment>
<reference evidence="1" key="2">
    <citation type="journal article" date="2022" name="New Phytol.">
        <title>Evolutionary transition to the ectomycorrhizal habit in the genomes of a hyperdiverse lineage of mushroom-forming fungi.</title>
        <authorList>
            <person name="Looney B."/>
            <person name="Miyauchi S."/>
            <person name="Morin E."/>
            <person name="Drula E."/>
            <person name="Courty P.E."/>
            <person name="Kohler A."/>
            <person name="Kuo A."/>
            <person name="LaButti K."/>
            <person name="Pangilinan J."/>
            <person name="Lipzen A."/>
            <person name="Riley R."/>
            <person name="Andreopoulos W."/>
            <person name="He G."/>
            <person name="Johnson J."/>
            <person name="Nolan M."/>
            <person name="Tritt A."/>
            <person name="Barry K.W."/>
            <person name="Grigoriev I.V."/>
            <person name="Nagy L.G."/>
            <person name="Hibbett D."/>
            <person name="Henrissat B."/>
            <person name="Matheny P.B."/>
            <person name="Labbe J."/>
            <person name="Martin F.M."/>
        </authorList>
    </citation>
    <scope>NUCLEOTIDE SEQUENCE</scope>
    <source>
        <strain evidence="1">FP105234-sp</strain>
    </source>
</reference>
<dbReference type="EMBL" id="MU275855">
    <property type="protein sequence ID" value="KAI0051063.1"/>
    <property type="molecule type" value="Genomic_DNA"/>
</dbReference>
<accession>A0ACB8S4N2</accession>